<dbReference type="Proteomes" id="UP000471298">
    <property type="component" value="Unassembled WGS sequence"/>
</dbReference>
<gene>
    <name evidence="1" type="ORF">GCU85_02740</name>
</gene>
<protein>
    <submittedName>
        <fullName evidence="1">TIGR02450 family Trp-rich protein</fullName>
    </submittedName>
</protein>
<dbReference type="EMBL" id="WHNW01000002">
    <property type="protein sequence ID" value="MPV85654.1"/>
    <property type="molecule type" value="Genomic_DNA"/>
</dbReference>
<organism evidence="1 2">
    <name type="scientific">Ostreibacterium oceani</name>
    <dbReference type="NCBI Taxonomy" id="2654998"/>
    <lineage>
        <taxon>Bacteria</taxon>
        <taxon>Pseudomonadati</taxon>
        <taxon>Pseudomonadota</taxon>
        <taxon>Gammaproteobacteria</taxon>
        <taxon>Cardiobacteriales</taxon>
        <taxon>Ostreibacteriaceae</taxon>
        <taxon>Ostreibacterium</taxon>
    </lineage>
</organism>
<dbReference type="InterPro" id="IPR012663">
    <property type="entry name" value="CHP02450_Tryp"/>
</dbReference>
<comment type="caution">
    <text evidence="1">The sequence shown here is derived from an EMBL/GenBank/DDBJ whole genome shotgun (WGS) entry which is preliminary data.</text>
</comment>
<reference evidence="1 2" key="1">
    <citation type="submission" date="2019-10" db="EMBL/GenBank/DDBJ databases">
        <title>Cardiobacteriales fam. a chemoheterotrophic member of the order Cardiobacteriales, and proposal of Cardiobacteriales fam. nov.</title>
        <authorList>
            <person name="Wang C."/>
        </authorList>
    </citation>
    <scope>NUCLEOTIDE SEQUENCE [LARGE SCALE GENOMIC DNA]</scope>
    <source>
        <strain evidence="1 2">ML27</strain>
    </source>
</reference>
<dbReference type="Pfam" id="PF09493">
    <property type="entry name" value="DUF2389"/>
    <property type="match status" value="1"/>
</dbReference>
<proteinExistence type="predicted"/>
<evidence type="ECO:0000313" key="2">
    <source>
        <dbReference type="Proteomes" id="UP000471298"/>
    </source>
</evidence>
<dbReference type="NCBIfam" id="TIGR02450">
    <property type="entry name" value="TIGR02450 family Trp-rich protein"/>
    <property type="match status" value="1"/>
</dbReference>
<name>A0A6N7ES20_9GAMM</name>
<sequence length="71" mass="8204">MNQINPNKLLNSKWTAVTPINKEKHFLVSDIEFNEAGAVVSCCIEAVISKRVMPINWQDLQNESLWIYGWK</sequence>
<dbReference type="InParanoid" id="A0A6N7ES20"/>
<keyword evidence="2" id="KW-1185">Reference proteome</keyword>
<evidence type="ECO:0000313" key="1">
    <source>
        <dbReference type="EMBL" id="MPV85654.1"/>
    </source>
</evidence>
<dbReference type="RefSeq" id="WP_407944967.1">
    <property type="nucleotide sequence ID" value="NZ_WHNW01000002.1"/>
</dbReference>
<accession>A0A6N7ES20</accession>
<dbReference type="AlphaFoldDB" id="A0A6N7ES20"/>